<evidence type="ECO:0000313" key="1">
    <source>
        <dbReference type="EMBL" id="OGG55951.1"/>
    </source>
</evidence>
<organism evidence="1 2">
    <name type="scientific">Handelsmanbacteria sp. (strain RIFCSPLOWO2_12_FULL_64_10)</name>
    <dbReference type="NCBI Taxonomy" id="1817868"/>
    <lineage>
        <taxon>Bacteria</taxon>
        <taxon>Candidatus Handelsmaniibacteriota</taxon>
    </lineage>
</organism>
<proteinExistence type="predicted"/>
<protein>
    <submittedName>
        <fullName evidence="1">Uncharacterized protein</fullName>
    </submittedName>
</protein>
<dbReference type="AlphaFoldDB" id="A0A1F6D3S1"/>
<dbReference type="Gene3D" id="1.10.2020.10">
    <property type="entry name" value="uronate isomerase, domain 2, chain A"/>
    <property type="match status" value="1"/>
</dbReference>
<dbReference type="Gene3D" id="3.20.20.140">
    <property type="entry name" value="Metal-dependent hydrolases"/>
    <property type="match status" value="1"/>
</dbReference>
<accession>A0A1F6D3S1</accession>
<dbReference type="EMBL" id="MFKF01000055">
    <property type="protein sequence ID" value="OGG55951.1"/>
    <property type="molecule type" value="Genomic_DNA"/>
</dbReference>
<gene>
    <name evidence="1" type="ORF">A3F84_21220</name>
</gene>
<dbReference type="InterPro" id="IPR032466">
    <property type="entry name" value="Metal_Hydrolase"/>
</dbReference>
<dbReference type="InterPro" id="IPR003766">
    <property type="entry name" value="Uronate_isomerase"/>
</dbReference>
<dbReference type="GO" id="GO:0008880">
    <property type="term" value="F:glucuronate isomerase activity"/>
    <property type="evidence" value="ECO:0007669"/>
    <property type="project" value="InterPro"/>
</dbReference>
<name>A0A1F6D3S1_HANXR</name>
<sequence length="436" mass="49912">MPSKELVERLLGEVRRMPIIDCHTHLRWNHAGADDVSDIFGYHYIMAELLSAGMPHEKLLGAQTGRERIRNALPYLPRISNTATWWGFEEICRRLFGLKGAFGEATWEDVFATSERRCREPGWHREVIEETLNVRRTMLTNNYDEDLTGYDRSMFAPALRIDPLVLACDRPETVASVQKATGMEVRSLSDFKKAVGSVFHRFRHDFGARSSAISLPPDFSAFPVHEGDAAQIFDRALAGRRVTDDEFRRLRSHLFYAYTAFCQDNGLVFQLMLGVDRLVYLNAAPSGGDAFSTDPSMLRTLRDLLNRYPGVTFDLCILNRVQMHELAAMGKIFPNCVVSGHWWYTFYPGAIREALRERLEMIPVVKLNGLFSDSYYCEWTVAKVAVYTRALAECLAEKVEQAYFSEDRALWVARRLLYENPVEHFGLQADEQLART</sequence>
<dbReference type="GO" id="GO:0006064">
    <property type="term" value="P:glucuronate catabolic process"/>
    <property type="evidence" value="ECO:0007669"/>
    <property type="project" value="InterPro"/>
</dbReference>
<dbReference type="SUPFAM" id="SSF51556">
    <property type="entry name" value="Metallo-dependent hydrolases"/>
    <property type="match status" value="1"/>
</dbReference>
<evidence type="ECO:0000313" key="2">
    <source>
        <dbReference type="Proteomes" id="UP000178606"/>
    </source>
</evidence>
<dbReference type="Pfam" id="PF02614">
    <property type="entry name" value="UxaC"/>
    <property type="match status" value="1"/>
</dbReference>
<comment type="caution">
    <text evidence="1">The sequence shown here is derived from an EMBL/GenBank/DDBJ whole genome shotgun (WGS) entry which is preliminary data.</text>
</comment>
<dbReference type="UniPathway" id="UPA00246"/>
<reference evidence="1 2" key="1">
    <citation type="journal article" date="2016" name="Nat. Commun.">
        <title>Thousands of microbial genomes shed light on interconnected biogeochemical processes in an aquifer system.</title>
        <authorList>
            <person name="Anantharaman K."/>
            <person name="Brown C.T."/>
            <person name="Hug L.A."/>
            <person name="Sharon I."/>
            <person name="Castelle C.J."/>
            <person name="Probst A.J."/>
            <person name="Thomas B.C."/>
            <person name="Singh A."/>
            <person name="Wilkins M.J."/>
            <person name="Karaoz U."/>
            <person name="Brodie E.L."/>
            <person name="Williams K.H."/>
            <person name="Hubbard S.S."/>
            <person name="Banfield J.F."/>
        </authorList>
    </citation>
    <scope>NUCLEOTIDE SEQUENCE [LARGE SCALE GENOMIC DNA]</scope>
    <source>
        <strain evidence="2">RIFCSPLOWO2_12_FULL_64_10</strain>
    </source>
</reference>
<dbReference type="Proteomes" id="UP000178606">
    <property type="component" value="Unassembled WGS sequence"/>
</dbReference>